<feature type="region of interest" description="Disordered" evidence="1">
    <location>
        <begin position="219"/>
        <end position="238"/>
    </location>
</feature>
<proteinExistence type="predicted"/>
<evidence type="ECO:0000313" key="3">
    <source>
        <dbReference type="Proteomes" id="UP000570851"/>
    </source>
</evidence>
<dbReference type="PANTHER" id="PTHR35586:SF2">
    <property type="entry name" value="SLL1542 PROTEIN"/>
    <property type="match status" value="1"/>
</dbReference>
<comment type="caution">
    <text evidence="2">The sequence shown here is derived from an EMBL/GenBank/DDBJ whole genome shotgun (WGS) entry which is preliminary data.</text>
</comment>
<accession>A0ABR6S442</accession>
<dbReference type="EMBL" id="JACKZP010000009">
    <property type="protein sequence ID" value="MBC1301153.1"/>
    <property type="molecule type" value="Genomic_DNA"/>
</dbReference>
<dbReference type="PANTHER" id="PTHR35586">
    <property type="entry name" value="SLL1691 PROTEIN"/>
    <property type="match status" value="1"/>
</dbReference>
<sequence length="280" mass="32293">MQTDKIFYSLFQAFTSIFFAIIGEADINPSTYEFVSVELKETAFRIDGVFKPVNETTEEPLYFVEVQFQLDPKFYRRFFAEIFLYLRQNPSVNFWRAVVIYPQRIIEPDDQQPYRSILDSSQIQRIYLDELGTANENSLQLAIMQLIIASEAIAIDQGRQLIIQARQELTDEANKKQIVELIETILLYKFTNLSREEVAAMLGIDDEFKKTRMYQSIKEDGLEEGRQEGRQQGIQEGRQEGRLQAKLEAIPRLLALGLSVEQIASALDLSIEQVQQVTGN</sequence>
<dbReference type="NCBIfam" id="TIGR01784">
    <property type="entry name" value="T_den_put_tspse"/>
    <property type="match status" value="1"/>
</dbReference>
<name>A0ABR6S442_ANAVA</name>
<evidence type="ECO:0000256" key="1">
    <source>
        <dbReference type="SAM" id="MobiDB-lite"/>
    </source>
</evidence>
<dbReference type="GeneID" id="58724534"/>
<dbReference type="Proteomes" id="UP000570851">
    <property type="component" value="Unassembled WGS sequence"/>
</dbReference>
<gene>
    <name evidence="2" type="ORF">GNE12_04400</name>
</gene>
<dbReference type="RefSeq" id="WP_011318662.1">
    <property type="nucleotide sequence ID" value="NZ_JACKZP010000009.1"/>
</dbReference>
<dbReference type="Pfam" id="PF11103">
    <property type="entry name" value="DUF2887"/>
    <property type="match status" value="1"/>
</dbReference>
<dbReference type="InterPro" id="IPR010106">
    <property type="entry name" value="RpnA"/>
</dbReference>
<reference evidence="2 3" key="1">
    <citation type="submission" date="2019-11" db="EMBL/GenBank/DDBJ databases">
        <title>Comparison of genomes from free-living endosymbiotic cyanobacteria isolated from Azolla.</title>
        <authorList>
            <person name="Thiel T."/>
            <person name="Pratte B."/>
        </authorList>
    </citation>
    <scope>NUCLEOTIDE SEQUENCE [LARGE SCALE GENOMIC DNA]</scope>
    <source>
        <strain evidence="2 3">N2B</strain>
    </source>
</reference>
<dbReference type="InterPro" id="IPR022573">
    <property type="entry name" value="DUF2887"/>
</dbReference>
<organism evidence="2 3">
    <name type="scientific">Trichormus variabilis N2B</name>
    <dbReference type="NCBI Taxonomy" id="2681315"/>
    <lineage>
        <taxon>Bacteria</taxon>
        <taxon>Bacillati</taxon>
        <taxon>Cyanobacteriota</taxon>
        <taxon>Cyanophyceae</taxon>
        <taxon>Nostocales</taxon>
        <taxon>Nostocaceae</taxon>
        <taxon>Trichormus</taxon>
    </lineage>
</organism>
<protein>
    <submittedName>
        <fullName evidence="2">Rpn family recombination-promoting nuclease/putative transposase</fullName>
    </submittedName>
</protein>
<feature type="compositionally biased region" description="Basic and acidic residues" evidence="1">
    <location>
        <begin position="219"/>
        <end position="229"/>
    </location>
</feature>
<evidence type="ECO:0000313" key="2">
    <source>
        <dbReference type="EMBL" id="MBC1301153.1"/>
    </source>
</evidence>
<keyword evidence="3" id="KW-1185">Reference proteome</keyword>